<dbReference type="GO" id="GO:0005886">
    <property type="term" value="C:plasma membrane"/>
    <property type="evidence" value="ECO:0007669"/>
    <property type="project" value="UniProtKB-SubCell"/>
</dbReference>
<gene>
    <name evidence="9" type="ORF">COV72_08930</name>
</gene>
<keyword evidence="3" id="KW-1003">Cell membrane</keyword>
<protein>
    <submittedName>
        <fullName evidence="9">ABC transporter substrate-binding protein</fullName>
    </submittedName>
</protein>
<name>A0A2H0LVN1_9BACT</name>
<feature type="transmembrane region" description="Helical" evidence="7">
    <location>
        <begin position="9"/>
        <end position="30"/>
    </location>
</feature>
<comment type="caution">
    <text evidence="9">The sequence shown here is derived from an EMBL/GenBank/DDBJ whole genome shotgun (WGS) entry which is preliminary data.</text>
</comment>
<accession>A0A2H0LVN1</accession>
<feature type="transmembrane region" description="Helical" evidence="7">
    <location>
        <begin position="249"/>
        <end position="273"/>
    </location>
</feature>
<dbReference type="PROSITE" id="PS50928">
    <property type="entry name" value="ABC_TM1"/>
    <property type="match status" value="1"/>
</dbReference>
<evidence type="ECO:0000256" key="5">
    <source>
        <dbReference type="ARBA" id="ARBA00022989"/>
    </source>
</evidence>
<keyword evidence="5 7" id="KW-1133">Transmembrane helix</keyword>
<dbReference type="InterPro" id="IPR000515">
    <property type="entry name" value="MetI-like"/>
</dbReference>
<dbReference type="CDD" id="cd06261">
    <property type="entry name" value="TM_PBP2"/>
    <property type="match status" value="1"/>
</dbReference>
<dbReference type="Gene3D" id="1.10.3720.10">
    <property type="entry name" value="MetI-like"/>
    <property type="match status" value="1"/>
</dbReference>
<keyword evidence="2 7" id="KW-0813">Transport</keyword>
<feature type="transmembrane region" description="Helical" evidence="7">
    <location>
        <begin position="293"/>
        <end position="312"/>
    </location>
</feature>
<dbReference type="AlphaFoldDB" id="A0A2H0LVN1"/>
<evidence type="ECO:0000256" key="7">
    <source>
        <dbReference type="RuleBase" id="RU363032"/>
    </source>
</evidence>
<evidence type="ECO:0000256" key="1">
    <source>
        <dbReference type="ARBA" id="ARBA00004651"/>
    </source>
</evidence>
<dbReference type="SUPFAM" id="SSF161098">
    <property type="entry name" value="MetI-like"/>
    <property type="match status" value="1"/>
</dbReference>
<keyword evidence="6 7" id="KW-0472">Membrane</keyword>
<feature type="transmembrane region" description="Helical" evidence="7">
    <location>
        <begin position="184"/>
        <end position="203"/>
    </location>
</feature>
<proteinExistence type="inferred from homology"/>
<reference evidence="9 10" key="1">
    <citation type="submission" date="2017-09" db="EMBL/GenBank/DDBJ databases">
        <title>Depth-based differentiation of microbial function through sediment-hosted aquifers and enrichment of novel symbionts in the deep terrestrial subsurface.</title>
        <authorList>
            <person name="Probst A.J."/>
            <person name="Ladd B."/>
            <person name="Jarett J.K."/>
            <person name="Geller-Mcgrath D.E."/>
            <person name="Sieber C.M."/>
            <person name="Emerson J.B."/>
            <person name="Anantharaman K."/>
            <person name="Thomas B.C."/>
            <person name="Malmstrom R."/>
            <person name="Stieglmeier M."/>
            <person name="Klingl A."/>
            <person name="Woyke T."/>
            <person name="Ryan C.M."/>
            <person name="Banfield J.F."/>
        </authorList>
    </citation>
    <scope>NUCLEOTIDE SEQUENCE [LARGE SCALE GENOMIC DNA]</scope>
    <source>
        <strain evidence="9">CG11_big_fil_rev_8_21_14_0_20_42_13</strain>
    </source>
</reference>
<feature type="domain" description="ABC transmembrane type-1" evidence="8">
    <location>
        <begin position="96"/>
        <end position="311"/>
    </location>
</feature>
<dbReference type="Pfam" id="PF00528">
    <property type="entry name" value="BPD_transp_1"/>
    <property type="match status" value="1"/>
</dbReference>
<keyword evidence="4 7" id="KW-0812">Transmembrane</keyword>
<evidence type="ECO:0000256" key="6">
    <source>
        <dbReference type="ARBA" id="ARBA00023136"/>
    </source>
</evidence>
<evidence type="ECO:0000259" key="8">
    <source>
        <dbReference type="PROSITE" id="PS50928"/>
    </source>
</evidence>
<dbReference type="InterPro" id="IPR035906">
    <property type="entry name" value="MetI-like_sf"/>
</dbReference>
<organism evidence="9 10">
    <name type="scientific">Candidatus Ghiorseimicrobium undicola</name>
    <dbReference type="NCBI Taxonomy" id="1974746"/>
    <lineage>
        <taxon>Bacteria</taxon>
        <taxon>Pseudomonadati</taxon>
        <taxon>Candidatus Omnitrophota</taxon>
        <taxon>Candidatus Ghiorseimicrobium</taxon>
    </lineage>
</organism>
<dbReference type="GO" id="GO:0055085">
    <property type="term" value="P:transmembrane transport"/>
    <property type="evidence" value="ECO:0007669"/>
    <property type="project" value="InterPro"/>
</dbReference>
<sequence>MFTYIIRRILIAVPLIIGMSLVTFFIINMASGNYFDTMKMDPQVSAATIAKYEALYGLDKPVFMQYLYWLKNLLRFDFGYSFFYNAPVRTIIMRRLFNTFILSLSSLIFSWLIAIPLGIYSAVHYGSLKDRAVSFVSFIGISIPSFFLALLLLNLASLGNFLPLGGMRSANFDSLNFMRKTWDIARHLIIPTVVISVGGIAGLQRITRANLLDVLRQQYITFARAKGLPEGRVVYHHALRNAVNPLVTIFGYNFSGLLSGAALIEIICAWPGLGSVMFTAVRSGDNYLVMGSFLMSSALLLFGNLLADIILAKVDPRIRHA</sequence>
<evidence type="ECO:0000256" key="3">
    <source>
        <dbReference type="ARBA" id="ARBA00022475"/>
    </source>
</evidence>
<dbReference type="Pfam" id="PF19300">
    <property type="entry name" value="BPD_transp_1_N"/>
    <property type="match status" value="1"/>
</dbReference>
<evidence type="ECO:0000313" key="9">
    <source>
        <dbReference type="EMBL" id="PIQ88416.1"/>
    </source>
</evidence>
<evidence type="ECO:0000313" key="10">
    <source>
        <dbReference type="Proteomes" id="UP000229641"/>
    </source>
</evidence>
<dbReference type="EMBL" id="PCWA01000109">
    <property type="protein sequence ID" value="PIQ88416.1"/>
    <property type="molecule type" value="Genomic_DNA"/>
</dbReference>
<evidence type="ECO:0000256" key="2">
    <source>
        <dbReference type="ARBA" id="ARBA00022448"/>
    </source>
</evidence>
<evidence type="ECO:0000256" key="4">
    <source>
        <dbReference type="ARBA" id="ARBA00022692"/>
    </source>
</evidence>
<dbReference type="PANTHER" id="PTHR30465:SF0">
    <property type="entry name" value="OLIGOPEPTIDE TRANSPORT SYSTEM PERMEASE PROTEIN APPB"/>
    <property type="match status" value="1"/>
</dbReference>
<feature type="transmembrane region" description="Helical" evidence="7">
    <location>
        <begin position="100"/>
        <end position="123"/>
    </location>
</feature>
<dbReference type="PANTHER" id="PTHR30465">
    <property type="entry name" value="INNER MEMBRANE ABC TRANSPORTER"/>
    <property type="match status" value="1"/>
</dbReference>
<comment type="subcellular location">
    <subcellularLocation>
        <location evidence="1 7">Cell membrane</location>
        <topology evidence="1 7">Multi-pass membrane protein</topology>
    </subcellularLocation>
</comment>
<feature type="transmembrane region" description="Helical" evidence="7">
    <location>
        <begin position="135"/>
        <end position="164"/>
    </location>
</feature>
<dbReference type="InterPro" id="IPR045621">
    <property type="entry name" value="BPD_transp_1_N"/>
</dbReference>
<dbReference type="Proteomes" id="UP000229641">
    <property type="component" value="Unassembled WGS sequence"/>
</dbReference>
<comment type="similarity">
    <text evidence="7">Belongs to the binding-protein-dependent transport system permease family.</text>
</comment>